<dbReference type="InterPro" id="IPR026588">
    <property type="entry name" value="Choice_anch_A"/>
</dbReference>
<dbReference type="eggNOG" id="ENOG50308K2">
    <property type="taxonomic scope" value="Bacteria"/>
</dbReference>
<feature type="domain" description="Choice-of-anchor A" evidence="1">
    <location>
        <begin position="61"/>
        <end position="331"/>
    </location>
</feature>
<evidence type="ECO:0000313" key="2">
    <source>
        <dbReference type="EMBL" id="EHN58174.1"/>
    </source>
</evidence>
<dbReference type="HOGENOM" id="CLU_534003_0_0_9"/>
<evidence type="ECO:0000313" key="3">
    <source>
        <dbReference type="Proteomes" id="UP000004959"/>
    </source>
</evidence>
<dbReference type="STRING" id="336988.NT96_03440"/>
<dbReference type="AlphaFoldDB" id="G9WIN5"/>
<protein>
    <recommendedName>
        <fullName evidence="1">Choice-of-anchor A domain-containing protein</fullName>
    </recommendedName>
</protein>
<evidence type="ECO:0000259" key="1">
    <source>
        <dbReference type="Pfam" id="PF20597"/>
    </source>
</evidence>
<name>G9WIN5_9LACO</name>
<comment type="caution">
    <text evidence="2">The sequence shown here is derived from an EMBL/GenBank/DDBJ whole genome shotgun (WGS) entry which is preliminary data.</text>
</comment>
<dbReference type="PATRIC" id="fig|1045004.4.peg.46"/>
<dbReference type="Pfam" id="PF20597">
    <property type="entry name" value="pAdhesive_15"/>
    <property type="match status" value="1"/>
</dbReference>
<dbReference type="Proteomes" id="UP000004959">
    <property type="component" value="Chromosome"/>
</dbReference>
<sequence length="485" mass="52322">MLSFDSINYTGNYNTKILSAGKTIVPANKSAVFEKLANTNQLPAAGNWTDDFKNVNANGIFGLASQFNVFANNLYQSQSVVGNAAVKNLASTGGDGAGEFGTRGISYIQSSLAFNGVIHSQAGTLILGNAVNYQANFQYGKPGIDRNRLEDFSGNVRQDQKKQQYINFQDQFDQLESHSKTLAAYSKNNVPAISVSSYSPRKTFDLSAIDAINGTKYITIKAADISSTQLFILKGISDATNIVITVDTSGQNNVIFTNSQFFNEVEGRVLVGKNLMFNFFNNANQSDYTGQVTFNNVMTSLNYAVLATAATVNLQSKPFHGNVAANTVNQQYSTYSDEQMSDITMPTPAAPSAPVISDVPDVNFGQINLGGPQSAQGLWSEDLAVTGQQNQKIAINVALTQNFTNQQVDYAADSVRWSLLNLGSQAVTPFSETGVPMTSLSYTIQKSGTSEYPLKNYALVVSNLGSVKYAGNYSATLTWTFTDSP</sequence>
<reference evidence="2 3" key="1">
    <citation type="journal article" date="2012" name="PLoS ONE">
        <title>Functional divergence in the genus oenococcus as predicted by genome sequencing of the newly-described species, Oenococcus kitaharae.</title>
        <authorList>
            <person name="Borneman A.R."/>
            <person name="McCarthy J.M."/>
            <person name="Chambers P.J."/>
            <person name="Bartowsky E.J."/>
        </authorList>
    </citation>
    <scope>NUCLEOTIDE SEQUENCE [LARGE SCALE GENOMIC DNA]</scope>
    <source>
        <strain evidence="3">DSM17330</strain>
    </source>
</reference>
<dbReference type="NCBIfam" id="TIGR04215">
    <property type="entry name" value="choice_anch_A"/>
    <property type="match status" value="1"/>
</dbReference>
<gene>
    <name evidence="2" type="ORF">OKIT_0045</name>
</gene>
<dbReference type="EMBL" id="AFVZ01000001">
    <property type="protein sequence ID" value="EHN58174.1"/>
    <property type="molecule type" value="Genomic_DNA"/>
</dbReference>
<proteinExistence type="predicted"/>
<accession>G9WIN5</accession>
<keyword evidence="3" id="KW-1185">Reference proteome</keyword>
<organism evidence="2 3">
    <name type="scientific">Oenococcus kitaharae DSM 17330</name>
    <dbReference type="NCBI Taxonomy" id="1045004"/>
    <lineage>
        <taxon>Bacteria</taxon>
        <taxon>Bacillati</taxon>
        <taxon>Bacillota</taxon>
        <taxon>Bacilli</taxon>
        <taxon>Lactobacillales</taxon>
        <taxon>Lactobacillaceae</taxon>
        <taxon>Oenococcus</taxon>
    </lineage>
</organism>